<protein>
    <recommendedName>
        <fullName evidence="4">Plastid lipid-associated protein/fibrillin conserved domain-containing protein</fullName>
    </recommendedName>
</protein>
<dbReference type="InterPro" id="IPR039633">
    <property type="entry name" value="PAP"/>
</dbReference>
<feature type="region of interest" description="Disordered" evidence="3">
    <location>
        <begin position="53"/>
        <end position="113"/>
    </location>
</feature>
<feature type="compositionally biased region" description="Low complexity" evidence="3">
    <location>
        <begin position="53"/>
        <end position="99"/>
    </location>
</feature>
<dbReference type="OrthoDB" id="203682at2759"/>
<feature type="domain" description="Plastid lipid-associated protein/fibrillin conserved" evidence="4">
    <location>
        <begin position="307"/>
        <end position="388"/>
    </location>
</feature>
<dbReference type="GO" id="GO:0009535">
    <property type="term" value="C:chloroplast thylakoid membrane"/>
    <property type="evidence" value="ECO:0000318"/>
    <property type="project" value="GO_Central"/>
</dbReference>
<feature type="region of interest" description="Disordered" evidence="3">
    <location>
        <begin position="389"/>
        <end position="418"/>
    </location>
</feature>
<evidence type="ECO:0000259" key="4">
    <source>
        <dbReference type="Pfam" id="PF04755"/>
    </source>
</evidence>
<evidence type="ECO:0000313" key="5">
    <source>
        <dbReference type="EMBL" id="PNW87735.1"/>
    </source>
</evidence>
<name>A0A2K3E4L0_CHLRE</name>
<evidence type="ECO:0000313" key="6">
    <source>
        <dbReference type="Proteomes" id="UP000006906"/>
    </source>
</evidence>
<organism evidence="5 6">
    <name type="scientific">Chlamydomonas reinhardtii</name>
    <name type="common">Chlamydomonas smithii</name>
    <dbReference type="NCBI Taxonomy" id="3055"/>
    <lineage>
        <taxon>Eukaryota</taxon>
        <taxon>Viridiplantae</taxon>
        <taxon>Chlorophyta</taxon>
        <taxon>core chlorophytes</taxon>
        <taxon>Chlorophyceae</taxon>
        <taxon>CS clade</taxon>
        <taxon>Chlamydomonadales</taxon>
        <taxon>Chlamydomonadaceae</taxon>
        <taxon>Chlamydomonas</taxon>
    </lineage>
</organism>
<gene>
    <name evidence="5" type="ORF">CHLRE_02g143667v5</name>
</gene>
<dbReference type="KEGG" id="cre:CHLRE_02g143667v5"/>
<dbReference type="RefSeq" id="XP_042927981.1">
    <property type="nucleotide sequence ID" value="XM_043060251.1"/>
</dbReference>
<dbReference type="PANTHER" id="PTHR31906">
    <property type="entry name" value="PLASTID-LIPID-ASSOCIATED PROTEIN 4, CHLOROPLASTIC-RELATED"/>
    <property type="match status" value="1"/>
</dbReference>
<evidence type="ECO:0000256" key="1">
    <source>
        <dbReference type="ARBA" id="ARBA00004474"/>
    </source>
</evidence>
<dbReference type="PaxDb" id="3055-EDO97105"/>
<dbReference type="Pfam" id="PF04755">
    <property type="entry name" value="PAP_fibrillin"/>
    <property type="match status" value="2"/>
</dbReference>
<feature type="domain" description="Plastid lipid-associated protein/fibrillin conserved" evidence="4">
    <location>
        <begin position="188"/>
        <end position="245"/>
    </location>
</feature>
<reference evidence="5 6" key="1">
    <citation type="journal article" date="2007" name="Science">
        <title>The Chlamydomonas genome reveals the evolution of key animal and plant functions.</title>
        <authorList>
            <person name="Merchant S.S."/>
            <person name="Prochnik S.E."/>
            <person name="Vallon O."/>
            <person name="Harris E.H."/>
            <person name="Karpowicz S.J."/>
            <person name="Witman G.B."/>
            <person name="Terry A."/>
            <person name="Salamov A."/>
            <person name="Fritz-Laylin L.K."/>
            <person name="Marechal-Drouard L."/>
            <person name="Marshall W.F."/>
            <person name="Qu L.H."/>
            <person name="Nelson D.R."/>
            <person name="Sanderfoot A.A."/>
            <person name="Spalding M.H."/>
            <person name="Kapitonov V.V."/>
            <person name="Ren Q."/>
            <person name="Ferris P."/>
            <person name="Lindquist E."/>
            <person name="Shapiro H."/>
            <person name="Lucas S.M."/>
            <person name="Grimwood J."/>
            <person name="Schmutz J."/>
            <person name="Cardol P."/>
            <person name="Cerutti H."/>
            <person name="Chanfreau G."/>
            <person name="Chen C.L."/>
            <person name="Cognat V."/>
            <person name="Croft M.T."/>
            <person name="Dent R."/>
            <person name="Dutcher S."/>
            <person name="Fernandez E."/>
            <person name="Fukuzawa H."/>
            <person name="Gonzalez-Ballester D."/>
            <person name="Gonzalez-Halphen D."/>
            <person name="Hallmann A."/>
            <person name="Hanikenne M."/>
            <person name="Hippler M."/>
            <person name="Inwood W."/>
            <person name="Jabbari K."/>
            <person name="Kalanon M."/>
            <person name="Kuras R."/>
            <person name="Lefebvre P.A."/>
            <person name="Lemaire S.D."/>
            <person name="Lobanov A.V."/>
            <person name="Lohr M."/>
            <person name="Manuell A."/>
            <person name="Meier I."/>
            <person name="Mets L."/>
            <person name="Mittag M."/>
            <person name="Mittelmeier T."/>
            <person name="Moroney J.V."/>
            <person name="Moseley J."/>
            <person name="Napoli C."/>
            <person name="Nedelcu A.M."/>
            <person name="Niyogi K."/>
            <person name="Novoselov S.V."/>
            <person name="Paulsen I.T."/>
            <person name="Pazour G."/>
            <person name="Purton S."/>
            <person name="Ral J.P."/>
            <person name="Riano-Pachon D.M."/>
            <person name="Riekhof W."/>
            <person name="Rymarquis L."/>
            <person name="Schroda M."/>
            <person name="Stern D."/>
            <person name="Umen J."/>
            <person name="Willows R."/>
            <person name="Wilson N."/>
            <person name="Zimmer S.L."/>
            <person name="Allmer J."/>
            <person name="Balk J."/>
            <person name="Bisova K."/>
            <person name="Chen C.J."/>
            <person name="Elias M."/>
            <person name="Gendler K."/>
            <person name="Hauser C."/>
            <person name="Lamb M.R."/>
            <person name="Ledford H."/>
            <person name="Long J.C."/>
            <person name="Minagawa J."/>
            <person name="Page M.D."/>
            <person name="Pan J."/>
            <person name="Pootakham W."/>
            <person name="Roje S."/>
            <person name="Rose A."/>
            <person name="Stahlberg E."/>
            <person name="Terauchi A.M."/>
            <person name="Yang P."/>
            <person name="Ball S."/>
            <person name="Bowler C."/>
            <person name="Dieckmann C.L."/>
            <person name="Gladyshev V.N."/>
            <person name="Green P."/>
            <person name="Jorgensen R."/>
            <person name="Mayfield S."/>
            <person name="Mueller-Roeber B."/>
            <person name="Rajamani S."/>
            <person name="Sayre R.T."/>
            <person name="Brokstein P."/>
            <person name="Dubchak I."/>
            <person name="Goodstein D."/>
            <person name="Hornick L."/>
            <person name="Huang Y.W."/>
            <person name="Jhaveri J."/>
            <person name="Luo Y."/>
            <person name="Martinez D."/>
            <person name="Ngau W.C."/>
            <person name="Otillar B."/>
            <person name="Poliakov A."/>
            <person name="Porter A."/>
            <person name="Szajkowski L."/>
            <person name="Werner G."/>
            <person name="Zhou K."/>
            <person name="Grigoriev I.V."/>
            <person name="Rokhsar D.S."/>
            <person name="Grossman A.R."/>
        </authorList>
    </citation>
    <scope>NUCLEOTIDE SEQUENCE [LARGE SCALE GENOMIC DNA]</scope>
    <source>
        <strain evidence="6">CC-503</strain>
    </source>
</reference>
<dbReference type="OMA" id="ICALTCH"/>
<evidence type="ECO:0000256" key="2">
    <source>
        <dbReference type="ARBA" id="ARBA00022640"/>
    </source>
</evidence>
<feature type="compositionally biased region" description="Gly residues" evidence="3">
    <location>
        <begin position="398"/>
        <end position="408"/>
    </location>
</feature>
<keyword evidence="2" id="KW-0934">Plastid</keyword>
<dbReference type="GeneID" id="5727794"/>
<comment type="subcellular location">
    <subcellularLocation>
        <location evidence="1">Plastid</location>
    </subcellularLocation>
</comment>
<proteinExistence type="predicted"/>
<dbReference type="InParanoid" id="A0A2K3E4L0"/>
<dbReference type="FunCoup" id="A0A2K3E4L0">
    <property type="interactions" value="663"/>
</dbReference>
<dbReference type="EMBL" id="CM008963">
    <property type="protein sequence ID" value="PNW87735.1"/>
    <property type="molecule type" value="Genomic_DNA"/>
</dbReference>
<dbReference type="Gramene" id="PNW87735">
    <property type="protein sequence ID" value="PNW87735"/>
    <property type="gene ID" value="CHLRE_02g143667v5"/>
</dbReference>
<sequence length="418" mass="42300">MAFISAKHGCRGLAGGARNVPRLRERVARSAPTAGTTTGHRVAWVHPVRAAAADDQGVAAETQRSPASEPAPEPALDAPAAAAPAAANTVLSTSSSTSANGGGGGQEAWQPSAVRTARRVERLKVSLLAALSSLDRGLAANAREAAEVDELCSQLEGLGGPVALAAPAAGGQQGSAAASSSSGSSAPSDLLAGTWRLVYSSGFNSGSLGGRRPGPPAAGFPATLGQVYQRIDPSTSKLDNIVELLLSPPPPLAALGSLGGLLGEGLGGLAGALPQGPLRDAVAPLAGALAGSARVPAPDAERESPAARLTLRHDYEVTPPCGVRICYEETYGELVGSDLFAPLPRLEAPQLPEPLRPPKFLRSASFDVTYLDSTGLRITRGDRGELRVYLRDSDPAPSGGGRGGGGGSRAAMDLDYDD</sequence>
<dbReference type="InterPro" id="IPR006843">
    <property type="entry name" value="PAP/fibrillin_dom"/>
</dbReference>
<evidence type="ECO:0000256" key="3">
    <source>
        <dbReference type="SAM" id="MobiDB-lite"/>
    </source>
</evidence>
<accession>A0A2K3E4L0</accession>
<keyword evidence="6" id="KW-1185">Reference proteome</keyword>
<dbReference type="Proteomes" id="UP000006906">
    <property type="component" value="Chromosome 2"/>
</dbReference>
<dbReference type="AlphaFoldDB" id="A0A2K3E4L0"/>